<comment type="caution">
    <text evidence="3">The sequence shown here is derived from an EMBL/GenBank/DDBJ whole genome shotgun (WGS) entry which is preliminary data.</text>
</comment>
<organism evidence="3 4">
    <name type="scientific">Cytobacillus oceanisediminis</name>
    <dbReference type="NCBI Taxonomy" id="665099"/>
    <lineage>
        <taxon>Bacteria</taxon>
        <taxon>Bacillati</taxon>
        <taxon>Bacillota</taxon>
        <taxon>Bacilli</taxon>
        <taxon>Bacillales</taxon>
        <taxon>Bacillaceae</taxon>
        <taxon>Cytobacillus</taxon>
    </lineage>
</organism>
<gene>
    <name evidence="3" type="ORF">IQ19_00927</name>
</gene>
<proteinExistence type="predicted"/>
<accession>A0A562K390</accession>
<dbReference type="AlphaFoldDB" id="A0A562K390"/>
<reference evidence="3 4" key="1">
    <citation type="journal article" date="2015" name="Stand. Genomic Sci.">
        <title>Genomic Encyclopedia of Bacterial and Archaeal Type Strains, Phase III: the genomes of soil and plant-associated and newly described type strains.</title>
        <authorList>
            <person name="Whitman W.B."/>
            <person name="Woyke T."/>
            <person name="Klenk H.P."/>
            <person name="Zhou Y."/>
            <person name="Lilburn T.G."/>
            <person name="Beck B.J."/>
            <person name="De Vos P."/>
            <person name="Vandamme P."/>
            <person name="Eisen J.A."/>
            <person name="Garrity G."/>
            <person name="Hugenholtz P."/>
            <person name="Kyrpides N.C."/>
        </authorList>
    </citation>
    <scope>NUCLEOTIDE SEQUENCE [LARGE SCALE GENOMIC DNA]</scope>
    <source>
        <strain evidence="3 4">CGMCC 1.10115</strain>
    </source>
</reference>
<sequence length="74" mass="7953">MKYILTITIMLMTLTGCSSVPSPEADSSENEEGSAQPELAGGNIDRIIPGHDIAVFKNYNTEQIGKNSIVTIVK</sequence>
<name>A0A562K390_9BACI</name>
<keyword evidence="4" id="KW-1185">Reference proteome</keyword>
<feature type="region of interest" description="Disordered" evidence="1">
    <location>
        <begin position="19"/>
        <end position="44"/>
    </location>
</feature>
<protein>
    <submittedName>
        <fullName evidence="3">Uncharacterized protein</fullName>
    </submittedName>
</protein>
<feature type="chain" id="PRO_5039283834" evidence="2">
    <location>
        <begin position="19"/>
        <end position="74"/>
    </location>
</feature>
<keyword evidence="2" id="KW-0732">Signal</keyword>
<evidence type="ECO:0000313" key="4">
    <source>
        <dbReference type="Proteomes" id="UP000318667"/>
    </source>
</evidence>
<feature type="signal peptide" evidence="2">
    <location>
        <begin position="1"/>
        <end position="18"/>
    </location>
</feature>
<evidence type="ECO:0000256" key="1">
    <source>
        <dbReference type="SAM" id="MobiDB-lite"/>
    </source>
</evidence>
<evidence type="ECO:0000313" key="3">
    <source>
        <dbReference type="EMBL" id="TWH89685.1"/>
    </source>
</evidence>
<dbReference type="EMBL" id="VLKI01000002">
    <property type="protein sequence ID" value="TWH89685.1"/>
    <property type="molecule type" value="Genomic_DNA"/>
</dbReference>
<dbReference type="Proteomes" id="UP000318667">
    <property type="component" value="Unassembled WGS sequence"/>
</dbReference>
<dbReference type="PROSITE" id="PS51257">
    <property type="entry name" value="PROKAR_LIPOPROTEIN"/>
    <property type="match status" value="1"/>
</dbReference>
<evidence type="ECO:0000256" key="2">
    <source>
        <dbReference type="SAM" id="SignalP"/>
    </source>
</evidence>